<evidence type="ECO:0000313" key="2">
    <source>
        <dbReference type="Proteomes" id="UP001595444"/>
    </source>
</evidence>
<sequence length="212" mass="22686">MRTETLLQPAYVPVLLDEVKDHLRIDGAEEDAALGALISTSVTLVETWLDMALINRTVAVYLDTWPETQAGTGTWWNGVADGVVSMLQSDIFHAPLPVRPVSAVASIGVTAADGTTSAWNTDDYYLKPGLAPAIVRKYGRVWPQPGVPADGIKITVTAGFGADWNTVPAGIRQALLMLVTHLYYNRGDTSGDPALKASGALGILAPYRTVRL</sequence>
<dbReference type="InterPro" id="IPR011738">
    <property type="entry name" value="Phage_CHP"/>
</dbReference>
<dbReference type="Gene3D" id="1.10.3230.30">
    <property type="entry name" value="Phage gp6-like head-tail connector protein"/>
    <property type="match status" value="1"/>
</dbReference>
<name>A0ABV7D3Q2_9PROT</name>
<reference evidence="2" key="1">
    <citation type="journal article" date="2019" name="Int. J. Syst. Evol. Microbiol.">
        <title>The Global Catalogue of Microorganisms (GCM) 10K type strain sequencing project: providing services to taxonomists for standard genome sequencing and annotation.</title>
        <authorList>
            <consortium name="The Broad Institute Genomics Platform"/>
            <consortium name="The Broad Institute Genome Sequencing Center for Infectious Disease"/>
            <person name="Wu L."/>
            <person name="Ma J."/>
        </authorList>
    </citation>
    <scope>NUCLEOTIDE SEQUENCE [LARGE SCALE GENOMIC DNA]</scope>
    <source>
        <strain evidence="2">KCTC 62164</strain>
    </source>
</reference>
<dbReference type="InterPro" id="IPR006450">
    <property type="entry name" value="Phage_HK97_gp6-like"/>
</dbReference>
<dbReference type="CDD" id="cd08054">
    <property type="entry name" value="gp6"/>
    <property type="match status" value="1"/>
</dbReference>
<protein>
    <submittedName>
        <fullName evidence="1">Head-tail connector protein</fullName>
    </submittedName>
</protein>
<organism evidence="1 2">
    <name type="scientific">Kordiimonas pumila</name>
    <dbReference type="NCBI Taxonomy" id="2161677"/>
    <lineage>
        <taxon>Bacteria</taxon>
        <taxon>Pseudomonadati</taxon>
        <taxon>Pseudomonadota</taxon>
        <taxon>Alphaproteobacteria</taxon>
        <taxon>Kordiimonadales</taxon>
        <taxon>Kordiimonadaceae</taxon>
        <taxon>Kordiimonas</taxon>
    </lineage>
</organism>
<dbReference type="RefSeq" id="WP_194215124.1">
    <property type="nucleotide sequence ID" value="NZ_CP061205.1"/>
</dbReference>
<evidence type="ECO:0000313" key="1">
    <source>
        <dbReference type="EMBL" id="MFC3051651.1"/>
    </source>
</evidence>
<keyword evidence="2" id="KW-1185">Reference proteome</keyword>
<dbReference type="NCBIfam" id="TIGR02215">
    <property type="entry name" value="phage_chp_gp8"/>
    <property type="match status" value="1"/>
</dbReference>
<dbReference type="EMBL" id="JBHRSL010000004">
    <property type="protein sequence ID" value="MFC3051651.1"/>
    <property type="molecule type" value="Genomic_DNA"/>
</dbReference>
<dbReference type="Proteomes" id="UP001595444">
    <property type="component" value="Unassembled WGS sequence"/>
</dbReference>
<dbReference type="NCBIfam" id="TIGR01560">
    <property type="entry name" value="put_DNA_pack"/>
    <property type="match status" value="1"/>
</dbReference>
<proteinExistence type="predicted"/>
<accession>A0ABV7D3Q2</accession>
<comment type="caution">
    <text evidence="1">The sequence shown here is derived from an EMBL/GenBank/DDBJ whole genome shotgun (WGS) entry which is preliminary data.</text>
</comment>
<gene>
    <name evidence="1" type="ORF">ACFOKA_07035</name>
</gene>